<dbReference type="AlphaFoldDB" id="A0A8H7PZ08"/>
<gene>
    <name evidence="2" type="ORF">INT43_007415</name>
</gene>
<dbReference type="Pfam" id="PF00635">
    <property type="entry name" value="Motile_Sperm"/>
    <property type="match status" value="1"/>
</dbReference>
<evidence type="ECO:0000259" key="1">
    <source>
        <dbReference type="Pfam" id="PF00635"/>
    </source>
</evidence>
<dbReference type="InterPro" id="IPR008962">
    <property type="entry name" value="PapD-like_sf"/>
</dbReference>
<dbReference type="InterPro" id="IPR013783">
    <property type="entry name" value="Ig-like_fold"/>
</dbReference>
<name>A0A8H7PZ08_MORIS</name>
<feature type="domain" description="MSP" evidence="1">
    <location>
        <begin position="23"/>
        <end position="91"/>
    </location>
</feature>
<evidence type="ECO:0000313" key="3">
    <source>
        <dbReference type="Proteomes" id="UP000654370"/>
    </source>
</evidence>
<accession>A0A8H7PZ08</accession>
<proteinExistence type="predicted"/>
<dbReference type="Proteomes" id="UP000654370">
    <property type="component" value="Unassembled WGS sequence"/>
</dbReference>
<keyword evidence="3" id="KW-1185">Reference proteome</keyword>
<reference evidence="2" key="1">
    <citation type="submission" date="2020-12" db="EMBL/GenBank/DDBJ databases">
        <title>Metabolic potential, ecology and presence of endohyphal bacteria is reflected in genomic diversity of Mucoromycotina.</title>
        <authorList>
            <person name="Muszewska A."/>
            <person name="Okrasinska A."/>
            <person name="Steczkiewicz K."/>
            <person name="Drgas O."/>
            <person name="Orlowska M."/>
            <person name="Perlinska-Lenart U."/>
            <person name="Aleksandrzak-Piekarczyk T."/>
            <person name="Szatraj K."/>
            <person name="Zielenkiewicz U."/>
            <person name="Pilsyk S."/>
            <person name="Malc E."/>
            <person name="Mieczkowski P."/>
            <person name="Kruszewska J.S."/>
            <person name="Biernat P."/>
            <person name="Pawlowska J."/>
        </authorList>
    </citation>
    <scope>NUCLEOTIDE SEQUENCE</scope>
    <source>
        <strain evidence="2">WA0000067209</strain>
    </source>
</reference>
<sequence>MTSDSIAAFSRYRRYCIDIRFMKEQIQLMNPTHDYMAFCLTALNDQCWNITPCSGIIAPLTSANITITIKYNKSSSTRGQQFKLKWIEVKRNGLIASYIHKNKSQLCKSDPPINLLSILLAQDFQDESVIQERLIHANISASMKAQYRQSVPKYQLKAVPQLTSNGQKRIAALPITFSSPNQTNSNVSLLSLRNISQDSVMLFRILVYGKQRTMFSVSNSWGMIEPKQEKNIYFKAHPVTAALGQNGYFKMLWCLIPVKGEMLNYMQANVPNDRHQLQRLQNHFPDLKVYNAMLQASARTDQVLPNPDTSPISPSGKLVLKCVMGKSLGIYQKQ</sequence>
<organism evidence="2 3">
    <name type="scientific">Mortierella isabellina</name>
    <name type="common">Filamentous fungus</name>
    <name type="synonym">Umbelopsis isabellina</name>
    <dbReference type="NCBI Taxonomy" id="91625"/>
    <lineage>
        <taxon>Eukaryota</taxon>
        <taxon>Fungi</taxon>
        <taxon>Fungi incertae sedis</taxon>
        <taxon>Mucoromycota</taxon>
        <taxon>Mucoromycotina</taxon>
        <taxon>Umbelopsidomycetes</taxon>
        <taxon>Umbelopsidales</taxon>
        <taxon>Umbelopsidaceae</taxon>
        <taxon>Umbelopsis</taxon>
    </lineage>
</organism>
<evidence type="ECO:0000313" key="2">
    <source>
        <dbReference type="EMBL" id="KAG2182485.1"/>
    </source>
</evidence>
<dbReference type="EMBL" id="JAEPQZ010000004">
    <property type="protein sequence ID" value="KAG2182485.1"/>
    <property type="molecule type" value="Genomic_DNA"/>
</dbReference>
<protein>
    <recommendedName>
        <fullName evidence="1">MSP domain-containing protein</fullName>
    </recommendedName>
</protein>
<dbReference type="InterPro" id="IPR000535">
    <property type="entry name" value="MSP_dom"/>
</dbReference>
<dbReference type="Gene3D" id="2.60.40.10">
    <property type="entry name" value="Immunoglobulins"/>
    <property type="match status" value="1"/>
</dbReference>
<dbReference type="OrthoDB" id="2327764at2759"/>
<comment type="caution">
    <text evidence="2">The sequence shown here is derived from an EMBL/GenBank/DDBJ whole genome shotgun (WGS) entry which is preliminary data.</text>
</comment>
<dbReference type="SUPFAM" id="SSF49354">
    <property type="entry name" value="PapD-like"/>
    <property type="match status" value="1"/>
</dbReference>